<dbReference type="GO" id="GO:0006935">
    <property type="term" value="P:chemotaxis"/>
    <property type="evidence" value="ECO:0007669"/>
    <property type="project" value="InterPro"/>
</dbReference>
<dbReference type="InterPro" id="IPR032779">
    <property type="entry name" value="FliG_M"/>
</dbReference>
<dbReference type="InterPro" id="IPR000090">
    <property type="entry name" value="Flg_Motor_Flig"/>
</dbReference>
<keyword evidence="3" id="KW-1185">Reference proteome</keyword>
<sequence length="180" mass="19753">MAHLETDQAADALKLLPDRTRVDVLLRIATLDGIPPNALNELNEIMERQFAGNQNLKSSNIGGVQCAANILNFMDSGQDQAILGEIARIDAPLAQKIMDKMFVFDDLVDLDDREMQLVLREVSVERLGLALRGADIKTWKPADRVRLSDVEGAQREILAIVKRMADEGTVTIGGSAEAML</sequence>
<dbReference type="Pfam" id="PF01706">
    <property type="entry name" value="FliG_C"/>
    <property type="match status" value="2"/>
</dbReference>
<dbReference type="Proteomes" id="UP000887577">
    <property type="component" value="Unplaced"/>
</dbReference>
<feature type="domain" description="Flagellar motor switch protein FliG middle" evidence="2">
    <location>
        <begin position="1"/>
        <end position="55"/>
    </location>
</feature>
<evidence type="ECO:0000313" key="4">
    <source>
        <dbReference type="WBParaSite" id="PSU_v2.g20697.t1"/>
    </source>
</evidence>
<evidence type="ECO:0000259" key="2">
    <source>
        <dbReference type="Pfam" id="PF14841"/>
    </source>
</evidence>
<dbReference type="PRINTS" id="PR00954">
    <property type="entry name" value="FLGMOTORFLIG"/>
</dbReference>
<dbReference type="Gene3D" id="1.10.220.30">
    <property type="match status" value="3"/>
</dbReference>
<dbReference type="PANTHER" id="PTHR30534:SF0">
    <property type="entry name" value="FLAGELLAR MOTOR SWITCH PROTEIN FLIG"/>
    <property type="match status" value="1"/>
</dbReference>
<reference evidence="4" key="1">
    <citation type="submission" date="2022-11" db="UniProtKB">
        <authorList>
            <consortium name="WormBaseParasite"/>
        </authorList>
    </citation>
    <scope>IDENTIFICATION</scope>
</reference>
<dbReference type="PANTHER" id="PTHR30534">
    <property type="entry name" value="FLAGELLAR MOTOR SWITCH PROTEIN FLIG"/>
    <property type="match status" value="1"/>
</dbReference>
<evidence type="ECO:0000313" key="3">
    <source>
        <dbReference type="Proteomes" id="UP000887577"/>
    </source>
</evidence>
<organism evidence="3 4">
    <name type="scientific">Panagrolaimus superbus</name>
    <dbReference type="NCBI Taxonomy" id="310955"/>
    <lineage>
        <taxon>Eukaryota</taxon>
        <taxon>Metazoa</taxon>
        <taxon>Ecdysozoa</taxon>
        <taxon>Nematoda</taxon>
        <taxon>Chromadorea</taxon>
        <taxon>Rhabditida</taxon>
        <taxon>Tylenchina</taxon>
        <taxon>Panagrolaimomorpha</taxon>
        <taxon>Panagrolaimoidea</taxon>
        <taxon>Panagrolaimidae</taxon>
        <taxon>Panagrolaimus</taxon>
    </lineage>
</organism>
<dbReference type="GO" id="GO:0003774">
    <property type="term" value="F:cytoskeletal motor activity"/>
    <property type="evidence" value="ECO:0007669"/>
    <property type="project" value="InterPro"/>
</dbReference>
<dbReference type="SUPFAM" id="SSF48029">
    <property type="entry name" value="FliG"/>
    <property type="match status" value="1"/>
</dbReference>
<feature type="domain" description="Flagellar motor switch protein FliG C-terminal" evidence="1">
    <location>
        <begin position="86"/>
        <end position="135"/>
    </location>
</feature>
<feature type="domain" description="Flagellar motor switch protein FliG C-terminal" evidence="1">
    <location>
        <begin position="143"/>
        <end position="172"/>
    </location>
</feature>
<name>A0A914YMT1_9BILA</name>
<dbReference type="AlphaFoldDB" id="A0A914YMT1"/>
<evidence type="ECO:0000259" key="1">
    <source>
        <dbReference type="Pfam" id="PF01706"/>
    </source>
</evidence>
<accession>A0A914YMT1</accession>
<dbReference type="Pfam" id="PF14841">
    <property type="entry name" value="FliG_M"/>
    <property type="match status" value="1"/>
</dbReference>
<proteinExistence type="predicted"/>
<dbReference type="InterPro" id="IPR023087">
    <property type="entry name" value="Flg_Motor_Flig_C"/>
</dbReference>
<dbReference type="WBParaSite" id="PSU_v2.g20697.t1">
    <property type="protein sequence ID" value="PSU_v2.g20697.t1"/>
    <property type="gene ID" value="PSU_v2.g20697"/>
</dbReference>
<dbReference type="InterPro" id="IPR011002">
    <property type="entry name" value="FliG_a-hlx"/>
</dbReference>
<protein>
    <submittedName>
        <fullName evidence="4">Flagellar motor switch protein FliG</fullName>
    </submittedName>
</protein>